<evidence type="ECO:0008006" key="3">
    <source>
        <dbReference type="Google" id="ProtNLM"/>
    </source>
</evidence>
<dbReference type="InParanoid" id="G4TU67"/>
<dbReference type="OrthoDB" id="3234653at2759"/>
<dbReference type="eggNOG" id="ENOG502RC6B">
    <property type="taxonomic scope" value="Eukaryota"/>
</dbReference>
<dbReference type="EMBL" id="CAFZ01000364">
    <property type="protein sequence ID" value="CCA74857.1"/>
    <property type="molecule type" value="Genomic_DNA"/>
</dbReference>
<keyword evidence="2" id="KW-1185">Reference proteome</keyword>
<comment type="caution">
    <text evidence="1">The sequence shown here is derived from an EMBL/GenBank/DDBJ whole genome shotgun (WGS) entry which is preliminary data.</text>
</comment>
<dbReference type="SUPFAM" id="SSF52047">
    <property type="entry name" value="RNI-like"/>
    <property type="match status" value="1"/>
</dbReference>
<dbReference type="HOGENOM" id="CLU_015287_1_0_1"/>
<proteinExistence type="predicted"/>
<dbReference type="Proteomes" id="UP000007148">
    <property type="component" value="Unassembled WGS sequence"/>
</dbReference>
<accession>G4TU67</accession>
<reference evidence="1 2" key="1">
    <citation type="journal article" date="2011" name="PLoS Pathog.">
        <title>Endophytic Life Strategies Decoded by Genome and Transcriptome Analyses of the Mutualistic Root Symbiont Piriformospora indica.</title>
        <authorList>
            <person name="Zuccaro A."/>
            <person name="Lahrmann U."/>
            <person name="Guldener U."/>
            <person name="Langen G."/>
            <person name="Pfiffi S."/>
            <person name="Biedenkopf D."/>
            <person name="Wong P."/>
            <person name="Samans B."/>
            <person name="Grimm C."/>
            <person name="Basiewicz M."/>
            <person name="Murat C."/>
            <person name="Martin F."/>
            <person name="Kogel K.H."/>
        </authorList>
    </citation>
    <scope>NUCLEOTIDE SEQUENCE [LARGE SCALE GENOMIC DNA]</scope>
    <source>
        <strain evidence="1 2">DSM 11827</strain>
    </source>
</reference>
<dbReference type="Gene3D" id="3.80.10.10">
    <property type="entry name" value="Ribonuclease Inhibitor"/>
    <property type="match status" value="1"/>
</dbReference>
<dbReference type="InterPro" id="IPR032675">
    <property type="entry name" value="LRR_dom_sf"/>
</dbReference>
<protein>
    <recommendedName>
        <fullName evidence="3">F-box domain-containing protein</fullName>
    </recommendedName>
</protein>
<evidence type="ECO:0000313" key="2">
    <source>
        <dbReference type="Proteomes" id="UP000007148"/>
    </source>
</evidence>
<gene>
    <name evidence="1" type="ORF">PIIN_08827</name>
</gene>
<evidence type="ECO:0000313" key="1">
    <source>
        <dbReference type="EMBL" id="CCA74857.1"/>
    </source>
</evidence>
<dbReference type="AlphaFoldDB" id="G4TU67"/>
<name>G4TU67_SERID</name>
<organism evidence="1 2">
    <name type="scientific">Serendipita indica (strain DSM 11827)</name>
    <name type="common">Root endophyte fungus</name>
    <name type="synonym">Piriformospora indica</name>
    <dbReference type="NCBI Taxonomy" id="1109443"/>
    <lineage>
        <taxon>Eukaryota</taxon>
        <taxon>Fungi</taxon>
        <taxon>Dikarya</taxon>
        <taxon>Basidiomycota</taxon>
        <taxon>Agaricomycotina</taxon>
        <taxon>Agaricomycetes</taxon>
        <taxon>Sebacinales</taxon>
        <taxon>Serendipitaceae</taxon>
        <taxon>Serendipita</taxon>
    </lineage>
</organism>
<sequence>MTLFVPKFSLEETLAGQKSQQRRLDLLECIHRREGDDASFASAKSLNKLKEEYNFIVEDQISSQKGPFSDPLQCFPPELFVLLVQEVISRRSGTSVKDLLMLSLLNSYWREAVVSEPSFWRDVCIGPGLDESDIEDRLRVGLYLSGNQPLNLSIDHPVRDWSYLLEILRPHLKRVQNLVIWPPSSTKLDEEADVGDPTVGQVLLSLGPLPNLKRLELESRYHVEFDAFLQFLDHTPVIRSISGDHISPRMLEHEHLAQLEKVQTCASIKQLPYTLSRFPRLTSLIVDDPAGDWSTDEDESYYKPTKTVATEAEKLSLSSLMTLEYRQSEYISLPVLIQISPQLYHLDLRLQWQLLATLMPLLEQLGNLEYLGLVITRTKGPEDIFDLDGTRSFPTLKTFTFYQSEEDHSDNLAQLFTLLVGSNLRKVTISVDKAEIIPLAFLATLEDLRHLSLKLPLATNLGGLERIQARVLEYLELSIPLSIISPLVSSMECPKLVSLELRSPTNDWEPQSSLYTFPPNALPSLFSIEWGLTGLRWDVTKFTSLKIIQFREEDLNQVSEFCVNMILHPKDCPALEQLQFAQYPEWDLLFIMLERRNFLPDTSISAIKLVSMPSSMNFRNRRFLTDVLRGRFAHRMSNEELSLPAIGRLYFDSDVYVWRLVNHVYAYIDFSPGCHHCCMSLQFCKEELLNTARNRHPIMKANALSDFRSADPPLSPQVRDWLSGRAARYTLWNQMVIAGRHQARAPLCVRHELGWRYITTGFTFAGKLEVSQACTTFMRFADVPRITESWEMTEEDGSVKKDVIECKPDIDII</sequence>